<dbReference type="PANTHER" id="PTHR35789:SF1">
    <property type="entry name" value="SPORE GERMINATION PROTEIN B3"/>
    <property type="match status" value="1"/>
</dbReference>
<keyword evidence="3" id="KW-0309">Germination</keyword>
<evidence type="ECO:0000256" key="2">
    <source>
        <dbReference type="ARBA" id="ARBA00007886"/>
    </source>
</evidence>
<dbReference type="GO" id="GO:0016020">
    <property type="term" value="C:membrane"/>
    <property type="evidence" value="ECO:0007669"/>
    <property type="project" value="UniProtKB-SubCell"/>
</dbReference>
<dbReference type="STRING" id="1236973.JCM9157_3314"/>
<evidence type="ECO:0000256" key="7">
    <source>
        <dbReference type="ARBA" id="ARBA00023288"/>
    </source>
</evidence>
<keyword evidence="7" id="KW-0449">Lipoprotein</keyword>
<dbReference type="AlphaFoldDB" id="W4QWY6"/>
<dbReference type="eggNOG" id="ENOG502ZYKQ">
    <property type="taxonomic scope" value="Bacteria"/>
</dbReference>
<dbReference type="PANTHER" id="PTHR35789">
    <property type="entry name" value="SPORE GERMINATION PROTEIN B3"/>
    <property type="match status" value="1"/>
</dbReference>
<evidence type="ECO:0000259" key="8">
    <source>
        <dbReference type="Pfam" id="PF05504"/>
    </source>
</evidence>
<proteinExistence type="inferred from homology"/>
<dbReference type="EMBL" id="BAUV01000029">
    <property type="protein sequence ID" value="GAE36163.1"/>
    <property type="molecule type" value="Genomic_DNA"/>
</dbReference>
<dbReference type="Pfam" id="PF25198">
    <property type="entry name" value="Spore_GerAC_N"/>
    <property type="match status" value="1"/>
</dbReference>
<evidence type="ECO:0000256" key="3">
    <source>
        <dbReference type="ARBA" id="ARBA00022544"/>
    </source>
</evidence>
<dbReference type="GO" id="GO:0009847">
    <property type="term" value="P:spore germination"/>
    <property type="evidence" value="ECO:0007669"/>
    <property type="project" value="InterPro"/>
</dbReference>
<name>W4QWY6_HALA3</name>
<dbReference type="OrthoDB" id="2592518at2"/>
<keyword evidence="11" id="KW-1185">Reference proteome</keyword>
<evidence type="ECO:0000313" key="11">
    <source>
        <dbReference type="Proteomes" id="UP000018896"/>
    </source>
</evidence>
<keyword evidence="4" id="KW-0732">Signal</keyword>
<dbReference type="InterPro" id="IPR008844">
    <property type="entry name" value="Spore_GerAC-like"/>
</dbReference>
<sequence length="367" mass="41650">MDKKMIILLYVCSILLMMGCQDEQIIEELGLIHTIGYDRAESEADEEKLLLVTVSYPLYHKEGLPRQTISSTSETSKEARMLLSRQTDKHLVSGQLRSVLIGKELANEGFWDVIDTLKRDPNIGTRVKISIVDGRAHDLLTKKYPYFPELDNAINSLLDKESKLNTIPEINLQRFVKDLLDDGVAPIAPIISIGEAGMITDGVALLRNDKYITNLDPFQSRILFLMLGDFKQGDLSIKLNNQKALFSTLTNKRKISVNTDNPKKIDVTVDIKFGGYLLEYQGDKDLFKEVEIHKLEKEIAAYIANEVDSIISIMQEHKIDNLGIGQYIRNDLPFEEWENLNWPESISNIEIHPKITVDISDIGLFSK</sequence>
<evidence type="ECO:0000256" key="6">
    <source>
        <dbReference type="ARBA" id="ARBA00023139"/>
    </source>
</evidence>
<gene>
    <name evidence="10" type="ORF">JCM9157_3314</name>
</gene>
<reference evidence="10 11" key="1">
    <citation type="journal article" date="2014" name="Genome Announc.">
        <title>Draft Genome Sequences of Three Alkaliphilic Bacillus Strains, Bacillus wakoensis JCM 9140T, Bacillus akibai JCM 9157T, and Bacillus hemicellulosilyticus JCM 9152T.</title>
        <authorList>
            <person name="Yuki M."/>
            <person name="Oshima K."/>
            <person name="Suda W."/>
            <person name="Oshida Y."/>
            <person name="Kitamura K."/>
            <person name="Iida T."/>
            <person name="Hattori M."/>
            <person name="Ohkuma M."/>
        </authorList>
    </citation>
    <scope>NUCLEOTIDE SEQUENCE [LARGE SCALE GENOMIC DNA]</scope>
    <source>
        <strain evidence="10 11">JCM 9157</strain>
    </source>
</reference>
<evidence type="ECO:0000313" key="10">
    <source>
        <dbReference type="EMBL" id="GAE36163.1"/>
    </source>
</evidence>
<keyword evidence="5" id="KW-0472">Membrane</keyword>
<evidence type="ECO:0000259" key="9">
    <source>
        <dbReference type="Pfam" id="PF25198"/>
    </source>
</evidence>
<protein>
    <submittedName>
        <fullName evidence="10">Spore germination protein</fullName>
    </submittedName>
</protein>
<dbReference type="Gene3D" id="3.30.300.210">
    <property type="entry name" value="Nutrient germinant receptor protein C, domain 3"/>
    <property type="match status" value="1"/>
</dbReference>
<organism evidence="10 11">
    <name type="scientific">Halalkalibacter akibai (strain ATCC 43226 / DSM 21942 / CIP 109018 / JCM 9157 / 1139)</name>
    <name type="common">Bacillus akibai</name>
    <dbReference type="NCBI Taxonomy" id="1236973"/>
    <lineage>
        <taxon>Bacteria</taxon>
        <taxon>Bacillati</taxon>
        <taxon>Bacillota</taxon>
        <taxon>Bacilli</taxon>
        <taxon>Bacillales</taxon>
        <taxon>Bacillaceae</taxon>
        <taxon>Halalkalibacter</taxon>
    </lineage>
</organism>
<feature type="domain" description="Spore germination GerAC-like C-terminal" evidence="8">
    <location>
        <begin position="201"/>
        <end position="363"/>
    </location>
</feature>
<dbReference type="InterPro" id="IPR057336">
    <property type="entry name" value="GerAC_N"/>
</dbReference>
<comment type="caution">
    <text evidence="10">The sequence shown here is derived from an EMBL/GenBank/DDBJ whole genome shotgun (WGS) entry which is preliminary data.</text>
</comment>
<feature type="domain" description="Spore germination protein N-terminal" evidence="9">
    <location>
        <begin position="22"/>
        <end position="193"/>
    </location>
</feature>
<dbReference type="InterPro" id="IPR038501">
    <property type="entry name" value="Spore_GerAC_C_sf"/>
</dbReference>
<dbReference type="Proteomes" id="UP000018896">
    <property type="component" value="Unassembled WGS sequence"/>
</dbReference>
<accession>W4QWY6</accession>
<dbReference type="PROSITE" id="PS51257">
    <property type="entry name" value="PROKAR_LIPOPROTEIN"/>
    <property type="match status" value="1"/>
</dbReference>
<dbReference type="NCBIfam" id="TIGR02887">
    <property type="entry name" value="spore_ger_x_C"/>
    <property type="match status" value="1"/>
</dbReference>
<evidence type="ECO:0000256" key="5">
    <source>
        <dbReference type="ARBA" id="ARBA00023136"/>
    </source>
</evidence>
<comment type="similarity">
    <text evidence="2">Belongs to the GerABKC lipoprotein family.</text>
</comment>
<dbReference type="InterPro" id="IPR046953">
    <property type="entry name" value="Spore_GerAC-like_C"/>
</dbReference>
<comment type="subcellular location">
    <subcellularLocation>
        <location evidence="1">Membrane</location>
        <topology evidence="1">Lipid-anchor</topology>
    </subcellularLocation>
</comment>
<keyword evidence="6" id="KW-0564">Palmitate</keyword>
<dbReference type="Pfam" id="PF05504">
    <property type="entry name" value="Spore_GerAC"/>
    <property type="match status" value="1"/>
</dbReference>
<dbReference type="RefSeq" id="WP_035665913.1">
    <property type="nucleotide sequence ID" value="NZ_BAUV01000029.1"/>
</dbReference>
<evidence type="ECO:0000256" key="1">
    <source>
        <dbReference type="ARBA" id="ARBA00004635"/>
    </source>
</evidence>
<evidence type="ECO:0000256" key="4">
    <source>
        <dbReference type="ARBA" id="ARBA00022729"/>
    </source>
</evidence>